<keyword evidence="3" id="KW-0813">Transport</keyword>
<reference evidence="13 14" key="1">
    <citation type="journal article" date="2021" name="Int. J. Syst. Evol. Microbiol.">
        <title>Amazonocrinis nigriterrae gen. nov., sp. nov., Atlanticothrix silvestris gen. nov., sp. nov. and Dendronalium phyllosphericum gen. nov., sp. nov., nostocacean cyanobacteria from Brazilian environments.</title>
        <authorList>
            <person name="Alvarenga D.O."/>
            <person name="Andreote A.P.D."/>
            <person name="Branco L.H.Z."/>
            <person name="Delbaje E."/>
            <person name="Cruz R.B."/>
            <person name="Varani A.M."/>
            <person name="Fiore M.F."/>
        </authorList>
    </citation>
    <scope>NUCLEOTIDE SEQUENCE [LARGE SCALE GENOMIC DNA]</scope>
    <source>
        <strain evidence="13 14">CENA67</strain>
    </source>
</reference>
<evidence type="ECO:0000256" key="2">
    <source>
        <dbReference type="ARBA" id="ARBA00006434"/>
    </source>
</evidence>
<dbReference type="InterPro" id="IPR018212">
    <property type="entry name" value="Na/solute_symporter_CS"/>
</dbReference>
<feature type="transmembrane region" description="Helical" evidence="12">
    <location>
        <begin position="284"/>
        <end position="309"/>
    </location>
</feature>
<evidence type="ECO:0000256" key="9">
    <source>
        <dbReference type="ARBA" id="ARBA00023065"/>
    </source>
</evidence>
<keyword evidence="9" id="KW-0406">Ion transport</keyword>
<feature type="transmembrane region" description="Helical" evidence="12">
    <location>
        <begin position="386"/>
        <end position="405"/>
    </location>
</feature>
<protein>
    <submittedName>
        <fullName evidence="13">Cation/acetate symporter ActP</fullName>
    </submittedName>
</protein>
<dbReference type="CDD" id="cd11480">
    <property type="entry name" value="SLC5sbd_u4"/>
    <property type="match status" value="1"/>
</dbReference>
<keyword evidence="5 12" id="KW-0812">Transmembrane</keyword>
<comment type="caution">
    <text evidence="13">The sequence shown here is derived from an EMBL/GenBank/DDBJ whole genome shotgun (WGS) entry which is preliminary data.</text>
</comment>
<feature type="transmembrane region" description="Helical" evidence="12">
    <location>
        <begin position="135"/>
        <end position="153"/>
    </location>
</feature>
<keyword evidence="14" id="KW-1185">Reference proteome</keyword>
<name>A0A8J7HNU7_9NOST</name>
<dbReference type="GO" id="GO:0015293">
    <property type="term" value="F:symporter activity"/>
    <property type="evidence" value="ECO:0007669"/>
    <property type="project" value="UniProtKB-KW"/>
</dbReference>
<dbReference type="GO" id="GO:0006847">
    <property type="term" value="P:plasma membrane acetate transport"/>
    <property type="evidence" value="ECO:0007669"/>
    <property type="project" value="TreeGrafter"/>
</dbReference>
<evidence type="ECO:0000256" key="3">
    <source>
        <dbReference type="ARBA" id="ARBA00022448"/>
    </source>
</evidence>
<feature type="transmembrane region" description="Helical" evidence="12">
    <location>
        <begin position="93"/>
        <end position="114"/>
    </location>
</feature>
<evidence type="ECO:0000256" key="4">
    <source>
        <dbReference type="ARBA" id="ARBA00022475"/>
    </source>
</evidence>
<evidence type="ECO:0000256" key="10">
    <source>
        <dbReference type="ARBA" id="ARBA00023136"/>
    </source>
</evidence>
<dbReference type="GO" id="GO:0006811">
    <property type="term" value="P:monoatomic ion transport"/>
    <property type="evidence" value="ECO:0007669"/>
    <property type="project" value="UniProtKB-KW"/>
</dbReference>
<comment type="similarity">
    <text evidence="2 11">Belongs to the sodium:solute symporter (SSF) (TC 2.A.21) family.</text>
</comment>
<feature type="transmembrane region" description="Helical" evidence="12">
    <location>
        <begin position="411"/>
        <end position="431"/>
    </location>
</feature>
<feature type="transmembrane region" description="Helical" evidence="12">
    <location>
        <begin position="173"/>
        <end position="196"/>
    </location>
</feature>
<dbReference type="RefSeq" id="WP_198124683.1">
    <property type="nucleotide sequence ID" value="NZ_JAECZC010000016.1"/>
</dbReference>
<feature type="transmembrane region" description="Helical" evidence="12">
    <location>
        <begin position="481"/>
        <end position="499"/>
    </location>
</feature>
<keyword evidence="4" id="KW-1003">Cell membrane</keyword>
<evidence type="ECO:0000256" key="1">
    <source>
        <dbReference type="ARBA" id="ARBA00004651"/>
    </source>
</evidence>
<dbReference type="PROSITE" id="PS50283">
    <property type="entry name" value="NA_SOLUT_SYMP_3"/>
    <property type="match status" value="1"/>
</dbReference>
<dbReference type="Gene3D" id="1.20.1730.10">
    <property type="entry name" value="Sodium/glucose cotransporter"/>
    <property type="match status" value="1"/>
</dbReference>
<evidence type="ECO:0000256" key="5">
    <source>
        <dbReference type="ARBA" id="ARBA00022692"/>
    </source>
</evidence>
<dbReference type="InterPro" id="IPR050277">
    <property type="entry name" value="Sodium:Solute_Symporter"/>
</dbReference>
<dbReference type="GO" id="GO:0005886">
    <property type="term" value="C:plasma membrane"/>
    <property type="evidence" value="ECO:0007669"/>
    <property type="project" value="UniProtKB-SubCell"/>
</dbReference>
<dbReference type="InterPro" id="IPR038377">
    <property type="entry name" value="Na/Glc_symporter_sf"/>
</dbReference>
<keyword evidence="10 12" id="KW-0472">Membrane</keyword>
<dbReference type="Pfam" id="PF00474">
    <property type="entry name" value="SSF"/>
    <property type="match status" value="1"/>
</dbReference>
<evidence type="ECO:0000256" key="7">
    <source>
        <dbReference type="ARBA" id="ARBA00022989"/>
    </source>
</evidence>
<feature type="transmembrane region" description="Helical" evidence="12">
    <location>
        <begin position="336"/>
        <end position="365"/>
    </location>
</feature>
<gene>
    <name evidence="13" type="primary">actP</name>
    <name evidence="13" type="ORF">I8748_11415</name>
</gene>
<feature type="transmembrane region" description="Helical" evidence="12">
    <location>
        <begin position="250"/>
        <end position="272"/>
    </location>
</feature>
<dbReference type="PANTHER" id="PTHR48086:SF6">
    <property type="entry name" value="CATION_ACETATE SYMPORTER ACTP"/>
    <property type="match status" value="1"/>
</dbReference>
<evidence type="ECO:0000256" key="8">
    <source>
        <dbReference type="ARBA" id="ARBA00023053"/>
    </source>
</evidence>
<dbReference type="EMBL" id="JAECZC010000016">
    <property type="protein sequence ID" value="MBH8562782.1"/>
    <property type="molecule type" value="Genomic_DNA"/>
</dbReference>
<evidence type="ECO:0000256" key="11">
    <source>
        <dbReference type="RuleBase" id="RU362091"/>
    </source>
</evidence>
<sequence length="520" mass="54986">MTNLCSTLLMVADISSFGRFNPLAISFFFLFVATSLGITYWAAKLTKSTSHFYTAGGGISGFQNGLALAGDFMSAASFLGIAGLVALNGFDGLIYSIGFLVGWPIVMFLIAEPLRNLGKYTFADVVAYRLQQKPVRIAAAIGTLAVISFYLIAQMVGAGELIKLLFGFDYELAVVIVGCVMMAYVIFGGMIATTWVQIIKAVLLLGGTILLTVLVLAQFHFNPLALFAAAADKYTGVLAPGKQVSDPLDAISLGMSLMFGTAGLPHILMRFYTVPDAKTARISVTYATALIGFFYLMTFILGFGAMVLVGQDGIKQIGTGGNMAAPMLAEFLGGDAFLGFIAAVSFATILAVVAGLTLSGAAALSHDLWVNVVRSGHADESEQLKVARGATMLLGLIAILLGILFKGQNVAYMVGLAFAIAASANFPALLLSMLWRRFTTNGAVASMVVGTVCALVLIYFSPTIQVTILKHATAPFPLKNPGLITIPLAFIVAIVVSLLSKEQQAEEKFAEVENRIHLGS</sequence>
<evidence type="ECO:0000256" key="12">
    <source>
        <dbReference type="SAM" id="Phobius"/>
    </source>
</evidence>
<dbReference type="NCBIfam" id="TIGR00813">
    <property type="entry name" value="sss"/>
    <property type="match status" value="1"/>
</dbReference>
<evidence type="ECO:0000313" key="14">
    <source>
        <dbReference type="Proteomes" id="UP000632766"/>
    </source>
</evidence>
<dbReference type="Proteomes" id="UP000632766">
    <property type="component" value="Unassembled WGS sequence"/>
</dbReference>
<organism evidence="13 14">
    <name type="scientific">Amazonocrinis nigriterrae CENA67</name>
    <dbReference type="NCBI Taxonomy" id="2794033"/>
    <lineage>
        <taxon>Bacteria</taxon>
        <taxon>Bacillati</taxon>
        <taxon>Cyanobacteriota</taxon>
        <taxon>Cyanophyceae</taxon>
        <taxon>Nostocales</taxon>
        <taxon>Nostocaceae</taxon>
        <taxon>Amazonocrinis</taxon>
        <taxon>Amazonocrinis nigriterrae</taxon>
    </lineage>
</organism>
<accession>A0A8J7HNU7</accession>
<dbReference type="InterPro" id="IPR001734">
    <property type="entry name" value="Na/solute_symporter"/>
</dbReference>
<dbReference type="GO" id="GO:0015123">
    <property type="term" value="F:acetate transmembrane transporter activity"/>
    <property type="evidence" value="ECO:0007669"/>
    <property type="project" value="TreeGrafter"/>
</dbReference>
<keyword evidence="6" id="KW-0769">Symport</keyword>
<feature type="transmembrane region" description="Helical" evidence="12">
    <location>
        <begin position="203"/>
        <end position="230"/>
    </location>
</feature>
<dbReference type="PROSITE" id="PS00457">
    <property type="entry name" value="NA_SOLUT_SYMP_2"/>
    <property type="match status" value="1"/>
</dbReference>
<feature type="transmembrane region" description="Helical" evidence="12">
    <location>
        <begin position="20"/>
        <end position="43"/>
    </location>
</feature>
<keyword evidence="7 12" id="KW-1133">Transmembrane helix</keyword>
<evidence type="ECO:0000256" key="6">
    <source>
        <dbReference type="ARBA" id="ARBA00022847"/>
    </source>
</evidence>
<keyword evidence="8" id="KW-0915">Sodium</keyword>
<dbReference type="PANTHER" id="PTHR48086">
    <property type="entry name" value="SODIUM/PROLINE SYMPORTER-RELATED"/>
    <property type="match status" value="1"/>
</dbReference>
<feature type="transmembrane region" description="Helical" evidence="12">
    <location>
        <begin position="64"/>
        <end position="87"/>
    </location>
</feature>
<comment type="subcellular location">
    <subcellularLocation>
        <location evidence="1">Cell membrane</location>
        <topology evidence="1">Multi-pass membrane protein</topology>
    </subcellularLocation>
</comment>
<evidence type="ECO:0000313" key="13">
    <source>
        <dbReference type="EMBL" id="MBH8562782.1"/>
    </source>
</evidence>
<dbReference type="AlphaFoldDB" id="A0A8J7HNU7"/>
<proteinExistence type="inferred from homology"/>
<feature type="transmembrane region" description="Helical" evidence="12">
    <location>
        <begin position="443"/>
        <end position="461"/>
    </location>
</feature>